<feature type="region of interest" description="Disordered" evidence="1">
    <location>
        <begin position="1"/>
        <end position="109"/>
    </location>
</feature>
<feature type="compositionally biased region" description="Basic and acidic residues" evidence="1">
    <location>
        <begin position="1"/>
        <end position="11"/>
    </location>
</feature>
<proteinExistence type="predicted"/>
<dbReference type="Proteomes" id="UP000188268">
    <property type="component" value="Unassembled WGS sequence"/>
</dbReference>
<reference evidence="2 3" key="1">
    <citation type="submission" date="2013-09" db="EMBL/GenBank/DDBJ databases">
        <title>Corchorus capsularis genome sequencing.</title>
        <authorList>
            <person name="Alam M."/>
            <person name="Haque M.S."/>
            <person name="Islam M.S."/>
            <person name="Emdad E.M."/>
            <person name="Islam M.M."/>
            <person name="Ahmed B."/>
            <person name="Halim A."/>
            <person name="Hossen Q.M.M."/>
            <person name="Hossain M.Z."/>
            <person name="Ahmed R."/>
            <person name="Khan M.M."/>
            <person name="Islam R."/>
            <person name="Rashid M.M."/>
            <person name="Khan S.A."/>
            <person name="Rahman M.S."/>
            <person name="Alam M."/>
        </authorList>
    </citation>
    <scope>NUCLEOTIDE SEQUENCE [LARGE SCALE GENOMIC DNA]</scope>
    <source>
        <strain evidence="3">cv. CVL-1</strain>
        <tissue evidence="2">Whole seedling</tissue>
    </source>
</reference>
<name>A0A1R3IXG0_COCAP</name>
<evidence type="ECO:0000313" key="2">
    <source>
        <dbReference type="EMBL" id="OMO87220.1"/>
    </source>
</evidence>
<comment type="caution">
    <text evidence="2">The sequence shown here is derived from an EMBL/GenBank/DDBJ whole genome shotgun (WGS) entry which is preliminary data.</text>
</comment>
<dbReference type="Gramene" id="OMO87220">
    <property type="protein sequence ID" value="OMO87220"/>
    <property type="gene ID" value="CCACVL1_09185"/>
</dbReference>
<dbReference type="AlphaFoldDB" id="A0A1R3IXG0"/>
<gene>
    <name evidence="2" type="ORF">CCACVL1_09185</name>
</gene>
<organism evidence="2 3">
    <name type="scientific">Corchorus capsularis</name>
    <name type="common">Jute</name>
    <dbReference type="NCBI Taxonomy" id="210143"/>
    <lineage>
        <taxon>Eukaryota</taxon>
        <taxon>Viridiplantae</taxon>
        <taxon>Streptophyta</taxon>
        <taxon>Embryophyta</taxon>
        <taxon>Tracheophyta</taxon>
        <taxon>Spermatophyta</taxon>
        <taxon>Magnoliopsida</taxon>
        <taxon>eudicotyledons</taxon>
        <taxon>Gunneridae</taxon>
        <taxon>Pentapetalae</taxon>
        <taxon>rosids</taxon>
        <taxon>malvids</taxon>
        <taxon>Malvales</taxon>
        <taxon>Malvaceae</taxon>
        <taxon>Grewioideae</taxon>
        <taxon>Apeibeae</taxon>
        <taxon>Corchorus</taxon>
    </lineage>
</organism>
<evidence type="ECO:0000313" key="3">
    <source>
        <dbReference type="Proteomes" id="UP000188268"/>
    </source>
</evidence>
<protein>
    <submittedName>
        <fullName evidence="2">Putative autophagy protein Atg20</fullName>
    </submittedName>
</protein>
<dbReference type="EMBL" id="AWWV01009254">
    <property type="protein sequence ID" value="OMO87220.1"/>
    <property type="molecule type" value="Genomic_DNA"/>
</dbReference>
<feature type="non-terminal residue" evidence="2">
    <location>
        <position position="109"/>
    </location>
</feature>
<evidence type="ECO:0000256" key="1">
    <source>
        <dbReference type="SAM" id="MobiDB-lite"/>
    </source>
</evidence>
<sequence length="109" mass="11621">MLSRAELKAKIQDGMNVRNNDGQPSKGKGKGGGSKRLADDPPPKGPKASTAKKPRTTAPVRAPAPPTQEATSSATPTADVEGKIQGRLGFPLHFDDPEPQTWRARRLDI</sequence>
<keyword evidence="3" id="KW-1185">Reference proteome</keyword>
<accession>A0A1R3IXG0</accession>